<keyword evidence="3 7" id="KW-0349">Heme</keyword>
<dbReference type="Gene3D" id="2.40.180.10">
    <property type="entry name" value="Catalase core domain"/>
    <property type="match status" value="1"/>
</dbReference>
<keyword evidence="10" id="KW-0812">Transmembrane</keyword>
<dbReference type="GO" id="GO:0005737">
    <property type="term" value="C:cytoplasm"/>
    <property type="evidence" value="ECO:0007669"/>
    <property type="project" value="TreeGrafter"/>
</dbReference>
<dbReference type="GO" id="GO:0046872">
    <property type="term" value="F:metal ion binding"/>
    <property type="evidence" value="ECO:0007669"/>
    <property type="project" value="UniProtKB-KW"/>
</dbReference>
<gene>
    <name evidence="12" type="ORF">EKH79_02145</name>
</gene>
<dbReference type="OrthoDB" id="255727at2"/>
<dbReference type="EMBL" id="RYZR01000002">
    <property type="protein sequence ID" value="RUL66640.1"/>
    <property type="molecule type" value="Genomic_DNA"/>
</dbReference>
<name>A0A3S0QZF0_9GAMM</name>
<evidence type="ECO:0000256" key="3">
    <source>
        <dbReference type="ARBA" id="ARBA00022617"/>
    </source>
</evidence>
<proteinExistence type="inferred from homology"/>
<keyword evidence="4 7" id="KW-0479">Metal-binding</keyword>
<keyword evidence="2 7" id="KW-0575">Peroxidase</keyword>
<dbReference type="GO" id="GO:0042744">
    <property type="term" value="P:hydrogen peroxide catabolic process"/>
    <property type="evidence" value="ECO:0007669"/>
    <property type="project" value="TreeGrafter"/>
</dbReference>
<dbReference type="PIRSF" id="PIRSF000296">
    <property type="entry name" value="SrpA"/>
    <property type="match status" value="1"/>
</dbReference>
<sequence length="362" mass="38949">METAPSSSRVPLSRVSTVLRGAFIAGVLLLVLLAFGYTDGWLAPHRLTAQRMVNQLQANAGVFPGYRRNHAKGVCVTGYFDSNGQAQPYSVAEIFAPGRTPVVGRFAVPVGNPYAPDSAAPIRSMAMRFALANGQQWRTGMNSMPVFPVATPLAFYELLQAQQPDPATGKPDPAKLKAFFGAHPETSAFLAWVKTAAPSASYVTNSYWSLNAFEFVDAHGEKHAVRWRMVPEATDAAVGGSDPDYLDADLSQRIAKGPQRWHLIVTLANPGDPTNDATKEWPSDRRDVDAGTLVLTGTEPQESGPCRDINYDPLVLPNGIEASGDPLLPARSAAYATSYLRRTSEEAHLPGTAQAQSKAEAK</sequence>
<comment type="cofactor">
    <cofactor evidence="7">
        <name>heme</name>
        <dbReference type="ChEBI" id="CHEBI:30413"/>
    </cofactor>
</comment>
<dbReference type="CDD" id="cd08153">
    <property type="entry name" value="srpA_like"/>
    <property type="match status" value="1"/>
</dbReference>
<comment type="similarity">
    <text evidence="1 7">Belongs to the catalase family.</text>
</comment>
<accession>A0A3S0QZF0</accession>
<dbReference type="GO" id="GO:0004096">
    <property type="term" value="F:catalase activity"/>
    <property type="evidence" value="ECO:0007669"/>
    <property type="project" value="InterPro"/>
</dbReference>
<feature type="active site" evidence="8">
    <location>
        <position position="70"/>
    </location>
</feature>
<evidence type="ECO:0000313" key="13">
    <source>
        <dbReference type="Proteomes" id="UP000267077"/>
    </source>
</evidence>
<evidence type="ECO:0000256" key="1">
    <source>
        <dbReference type="ARBA" id="ARBA00005329"/>
    </source>
</evidence>
<organism evidence="12 13">
    <name type="scientific">Dyella dinghuensis</name>
    <dbReference type="NCBI Taxonomy" id="1920169"/>
    <lineage>
        <taxon>Bacteria</taxon>
        <taxon>Pseudomonadati</taxon>
        <taxon>Pseudomonadota</taxon>
        <taxon>Gammaproteobacteria</taxon>
        <taxon>Lysobacterales</taxon>
        <taxon>Rhodanobacteraceae</taxon>
        <taxon>Dyella</taxon>
    </lineage>
</organism>
<dbReference type="EC" id="1.11.1.-" evidence="7"/>
<dbReference type="InterPro" id="IPR020835">
    <property type="entry name" value="Catalase_sf"/>
</dbReference>
<evidence type="ECO:0000256" key="9">
    <source>
        <dbReference type="PIRSR" id="PIRSR000296-2"/>
    </source>
</evidence>
<dbReference type="Gene3D" id="1.20.1280.120">
    <property type="match status" value="1"/>
</dbReference>
<dbReference type="InterPro" id="IPR024168">
    <property type="entry name" value="Catalase_SrpA-type_pred"/>
</dbReference>
<evidence type="ECO:0000259" key="11">
    <source>
        <dbReference type="SMART" id="SM01060"/>
    </source>
</evidence>
<keyword evidence="6 7" id="KW-0408">Iron</keyword>
<dbReference type="InterPro" id="IPR011614">
    <property type="entry name" value="Catalase_core"/>
</dbReference>
<dbReference type="GO" id="GO:0042542">
    <property type="term" value="P:response to hydrogen peroxide"/>
    <property type="evidence" value="ECO:0007669"/>
    <property type="project" value="TreeGrafter"/>
</dbReference>
<dbReference type="InterPro" id="IPR018028">
    <property type="entry name" value="Catalase"/>
</dbReference>
<dbReference type="AlphaFoldDB" id="A0A3S0QZF0"/>
<evidence type="ECO:0000256" key="8">
    <source>
        <dbReference type="PIRSR" id="PIRSR000296-1"/>
    </source>
</evidence>
<evidence type="ECO:0000256" key="7">
    <source>
        <dbReference type="PIRNR" id="PIRNR000296"/>
    </source>
</evidence>
<feature type="binding site" description="axial binding residue" evidence="9">
    <location>
        <position position="335"/>
    </location>
    <ligand>
        <name>heme</name>
        <dbReference type="ChEBI" id="CHEBI:30413"/>
    </ligand>
    <ligandPart>
        <name>Fe</name>
        <dbReference type="ChEBI" id="CHEBI:18248"/>
    </ligandPart>
</feature>
<keyword evidence="10" id="KW-0472">Membrane</keyword>
<dbReference type="SMART" id="SM01060">
    <property type="entry name" value="Catalase"/>
    <property type="match status" value="1"/>
</dbReference>
<keyword evidence="10" id="KW-1133">Transmembrane helix</keyword>
<evidence type="ECO:0000256" key="5">
    <source>
        <dbReference type="ARBA" id="ARBA00023002"/>
    </source>
</evidence>
<keyword evidence="13" id="KW-1185">Reference proteome</keyword>
<evidence type="ECO:0000313" key="12">
    <source>
        <dbReference type="EMBL" id="RUL66640.1"/>
    </source>
</evidence>
<reference evidence="12 13" key="1">
    <citation type="submission" date="2018-12" db="EMBL/GenBank/DDBJ databases">
        <title>Dyella dinghuensis sp. nov. DHOA06 and Dyella choica sp. nov. 4M-K27, isolated from forest soil.</title>
        <authorList>
            <person name="Qiu L.-H."/>
            <person name="Gao Z.-H."/>
        </authorList>
    </citation>
    <scope>NUCLEOTIDE SEQUENCE [LARGE SCALE GENOMIC DNA]</scope>
    <source>
        <strain evidence="12 13">DHOA06</strain>
    </source>
</reference>
<evidence type="ECO:0000256" key="2">
    <source>
        <dbReference type="ARBA" id="ARBA00022559"/>
    </source>
</evidence>
<dbReference type="PANTHER" id="PTHR11465:SF9">
    <property type="entry name" value="CATALASE"/>
    <property type="match status" value="1"/>
</dbReference>
<dbReference type="Proteomes" id="UP000267077">
    <property type="component" value="Unassembled WGS sequence"/>
</dbReference>
<dbReference type="SUPFAM" id="SSF56634">
    <property type="entry name" value="Heme-dependent catalase-like"/>
    <property type="match status" value="1"/>
</dbReference>
<evidence type="ECO:0000256" key="4">
    <source>
        <dbReference type="ARBA" id="ARBA00022723"/>
    </source>
</evidence>
<dbReference type="Pfam" id="PF00199">
    <property type="entry name" value="Catalase"/>
    <property type="match status" value="1"/>
</dbReference>
<dbReference type="PROSITE" id="PS51402">
    <property type="entry name" value="CATALASE_3"/>
    <property type="match status" value="1"/>
</dbReference>
<dbReference type="GO" id="GO:0020037">
    <property type="term" value="F:heme binding"/>
    <property type="evidence" value="ECO:0007669"/>
    <property type="project" value="InterPro"/>
</dbReference>
<feature type="transmembrane region" description="Helical" evidence="10">
    <location>
        <begin position="20"/>
        <end position="42"/>
    </location>
</feature>
<feature type="domain" description="Catalase core" evidence="11">
    <location>
        <begin position="44"/>
        <end position="362"/>
    </location>
</feature>
<comment type="function">
    <text evidence="7">Has an organic peroxide-dependent peroxidase activity.</text>
</comment>
<comment type="caution">
    <text evidence="12">The sequence shown here is derived from an EMBL/GenBank/DDBJ whole genome shotgun (WGS) entry which is preliminary data.</text>
</comment>
<keyword evidence="5 7" id="KW-0560">Oxidoreductase</keyword>
<protein>
    <recommendedName>
        <fullName evidence="7">Catalase-related peroxidase</fullName>
        <ecNumber evidence="7">1.11.1.-</ecNumber>
    </recommendedName>
</protein>
<evidence type="ECO:0000256" key="6">
    <source>
        <dbReference type="ARBA" id="ARBA00023004"/>
    </source>
</evidence>
<evidence type="ECO:0000256" key="10">
    <source>
        <dbReference type="SAM" id="Phobius"/>
    </source>
</evidence>
<dbReference type="PANTHER" id="PTHR11465">
    <property type="entry name" value="CATALASE"/>
    <property type="match status" value="1"/>
</dbReference>